<accession>A0AAN9BZ00</accession>
<keyword evidence="2" id="KW-1185">Reference proteome</keyword>
<gene>
    <name evidence="1" type="ORF">V1264_000294</name>
</gene>
<evidence type="ECO:0000313" key="2">
    <source>
        <dbReference type="Proteomes" id="UP001374579"/>
    </source>
</evidence>
<organism evidence="1 2">
    <name type="scientific">Littorina saxatilis</name>
    <dbReference type="NCBI Taxonomy" id="31220"/>
    <lineage>
        <taxon>Eukaryota</taxon>
        <taxon>Metazoa</taxon>
        <taxon>Spiralia</taxon>
        <taxon>Lophotrochozoa</taxon>
        <taxon>Mollusca</taxon>
        <taxon>Gastropoda</taxon>
        <taxon>Caenogastropoda</taxon>
        <taxon>Littorinimorpha</taxon>
        <taxon>Littorinoidea</taxon>
        <taxon>Littorinidae</taxon>
        <taxon>Littorina</taxon>
    </lineage>
</organism>
<dbReference type="EMBL" id="JBAMIC010000001">
    <property type="protein sequence ID" value="KAK7114194.1"/>
    <property type="molecule type" value="Genomic_DNA"/>
</dbReference>
<name>A0AAN9BZ00_9CAEN</name>
<dbReference type="AlphaFoldDB" id="A0AAN9BZ00"/>
<proteinExistence type="predicted"/>
<comment type="caution">
    <text evidence="1">The sequence shown here is derived from an EMBL/GenBank/DDBJ whole genome shotgun (WGS) entry which is preliminary data.</text>
</comment>
<sequence length="133" mass="14928">MIEKILDHCNPYGGCRAECPAAIQDILRERPCLSTFWKFLAPYWFKMDDAKLLKFVSAVESCGFANHTEMIPTTTPKPSMPHEPAQPMSGPGSVLLDLIKQLDARPLLQNIVMNVNYNTVAKDSDDGHAKTWH</sequence>
<evidence type="ECO:0000313" key="1">
    <source>
        <dbReference type="EMBL" id="KAK7114194.1"/>
    </source>
</evidence>
<dbReference type="Proteomes" id="UP001374579">
    <property type="component" value="Unassembled WGS sequence"/>
</dbReference>
<reference evidence="1 2" key="1">
    <citation type="submission" date="2024-02" db="EMBL/GenBank/DDBJ databases">
        <title>Chromosome-scale genome assembly of the rough periwinkle Littorina saxatilis.</title>
        <authorList>
            <person name="De Jode A."/>
            <person name="Faria R."/>
            <person name="Formenti G."/>
            <person name="Sims Y."/>
            <person name="Smith T.P."/>
            <person name="Tracey A."/>
            <person name="Wood J.M.D."/>
            <person name="Zagrodzka Z.B."/>
            <person name="Johannesson K."/>
            <person name="Butlin R.K."/>
            <person name="Leder E.H."/>
        </authorList>
    </citation>
    <scope>NUCLEOTIDE SEQUENCE [LARGE SCALE GENOMIC DNA]</scope>
    <source>
        <strain evidence="1">Snail1</strain>
        <tissue evidence="1">Muscle</tissue>
    </source>
</reference>
<protein>
    <submittedName>
        <fullName evidence="1">Uncharacterized protein</fullName>
    </submittedName>
</protein>